<comment type="caution">
    <text evidence="3">The sequence shown here is derived from an EMBL/GenBank/DDBJ whole genome shotgun (WGS) entry which is preliminary data.</text>
</comment>
<dbReference type="Pfam" id="PF01966">
    <property type="entry name" value="HD"/>
    <property type="match status" value="1"/>
</dbReference>
<dbReference type="RefSeq" id="WP_021817689.1">
    <property type="nucleotide sequence ID" value="NZ_AVBC01000016.1"/>
</dbReference>
<sequence length="227" mass="25432">MSAESSSTRPLAQASFRRFDESRHSDWAVIDQHFHRFQADASRRVLLHLERLRGDHHGYPVDRYEHSLQTATRALRAGADEETVVCALLHDIGDDLAPANHAEIAAAILEPFIDPLNAWMIRHHELFQGYHYRQFYGQDRHARDAWSDHPAYERTVRFCDEWDQTSFDPDYDTLALEDFIPMVERVLGRAPFGGLPTVSVAGSASSSDPASSSDAASAASNPEESGA</sequence>
<dbReference type="SUPFAM" id="SSF109604">
    <property type="entry name" value="HD-domain/PDEase-like"/>
    <property type="match status" value="1"/>
</dbReference>
<proteinExistence type="predicted"/>
<dbReference type="InterPro" id="IPR052567">
    <property type="entry name" value="OP_Dioxygenase"/>
</dbReference>
<protein>
    <recommendedName>
        <fullName evidence="2">HD/PDEase domain-containing protein</fullName>
    </recommendedName>
</protein>
<dbReference type="InterPro" id="IPR006674">
    <property type="entry name" value="HD_domain"/>
</dbReference>
<feature type="domain" description="HD/PDEase" evidence="2">
    <location>
        <begin position="59"/>
        <end position="174"/>
    </location>
</feature>
<dbReference type="OrthoDB" id="9802857at2"/>
<dbReference type="Proteomes" id="UP000019113">
    <property type="component" value="Unassembled WGS sequence"/>
</dbReference>
<organism evidence="3 4">
    <name type="scientific">Halomonas huangheensis</name>
    <dbReference type="NCBI Taxonomy" id="1178482"/>
    <lineage>
        <taxon>Bacteria</taxon>
        <taxon>Pseudomonadati</taxon>
        <taxon>Pseudomonadota</taxon>
        <taxon>Gammaproteobacteria</taxon>
        <taxon>Oceanospirillales</taxon>
        <taxon>Halomonadaceae</taxon>
        <taxon>Halomonas</taxon>
    </lineage>
</organism>
<dbReference type="AlphaFoldDB" id="W1NCG8"/>
<keyword evidence="4" id="KW-1185">Reference proteome</keyword>
<evidence type="ECO:0000256" key="1">
    <source>
        <dbReference type="SAM" id="MobiDB-lite"/>
    </source>
</evidence>
<dbReference type="PATRIC" id="fig|1178482.3.peg.749"/>
<dbReference type="CDD" id="cd00077">
    <property type="entry name" value="HDc"/>
    <property type="match status" value="1"/>
</dbReference>
<dbReference type="PANTHER" id="PTHR40202:SF1">
    <property type="entry name" value="HD DOMAIN-CONTAINING PROTEIN"/>
    <property type="match status" value="1"/>
</dbReference>
<dbReference type="PANTHER" id="PTHR40202">
    <property type="match status" value="1"/>
</dbReference>
<dbReference type="InterPro" id="IPR003607">
    <property type="entry name" value="HD/PDEase_dom"/>
</dbReference>
<evidence type="ECO:0000259" key="2">
    <source>
        <dbReference type="SMART" id="SM00471"/>
    </source>
</evidence>
<feature type="region of interest" description="Disordered" evidence="1">
    <location>
        <begin position="198"/>
        <end position="227"/>
    </location>
</feature>
<dbReference type="Gene3D" id="1.10.3210.10">
    <property type="entry name" value="Hypothetical protein af1432"/>
    <property type="match status" value="1"/>
</dbReference>
<evidence type="ECO:0000313" key="4">
    <source>
        <dbReference type="Proteomes" id="UP000019113"/>
    </source>
</evidence>
<evidence type="ECO:0000313" key="3">
    <source>
        <dbReference type="EMBL" id="ERL52630.1"/>
    </source>
</evidence>
<reference evidence="3 4" key="1">
    <citation type="submission" date="2013-08" db="EMBL/GenBank/DDBJ databases">
        <title>draft genome of Halomonas huanghegensis, strain BJGMM-B45T.</title>
        <authorList>
            <person name="Miao C."/>
            <person name="Wan Y."/>
            <person name="Jin W."/>
        </authorList>
    </citation>
    <scope>NUCLEOTIDE SEQUENCE [LARGE SCALE GENOMIC DNA]</scope>
    <source>
        <strain evidence="3 4">BJGMM-B45</strain>
    </source>
</reference>
<accession>W1NCG8</accession>
<dbReference type="SMART" id="SM00471">
    <property type="entry name" value="HDc"/>
    <property type="match status" value="1"/>
</dbReference>
<name>W1NCG8_9GAMM</name>
<gene>
    <name evidence="3" type="ORF">BJB45_18805</name>
</gene>
<dbReference type="EMBL" id="AVBC01000016">
    <property type="protein sequence ID" value="ERL52630.1"/>
    <property type="molecule type" value="Genomic_DNA"/>
</dbReference>
<dbReference type="eggNOG" id="COG4341">
    <property type="taxonomic scope" value="Bacteria"/>
</dbReference>